<dbReference type="Proteomes" id="UP000324222">
    <property type="component" value="Unassembled WGS sequence"/>
</dbReference>
<proteinExistence type="predicted"/>
<evidence type="ECO:0000313" key="2">
    <source>
        <dbReference type="Proteomes" id="UP000324222"/>
    </source>
</evidence>
<dbReference type="AlphaFoldDB" id="A0A5B7H3J2"/>
<name>A0A5B7H3J2_PORTR</name>
<keyword evidence="2" id="KW-1185">Reference proteome</keyword>
<accession>A0A5B7H3J2</accession>
<evidence type="ECO:0000313" key="1">
    <source>
        <dbReference type="EMBL" id="MPC65642.1"/>
    </source>
</evidence>
<protein>
    <submittedName>
        <fullName evidence="1">Uncharacterized protein</fullName>
    </submittedName>
</protein>
<sequence length="105" mass="11666">MSPFRTCYFRNFEIFSALRTSAPRLVVRRYGGAEVQTEFFVADMSIVPSREQGCLPHGLSLSASSKSFAFDDLCLPCISSCNLLFVSSSVCLVMQYLTFPVTSQT</sequence>
<comment type="caution">
    <text evidence="1">The sequence shown here is derived from an EMBL/GenBank/DDBJ whole genome shotgun (WGS) entry which is preliminary data.</text>
</comment>
<gene>
    <name evidence="1" type="ORF">E2C01_059780</name>
</gene>
<dbReference type="EMBL" id="VSRR010023635">
    <property type="protein sequence ID" value="MPC65642.1"/>
    <property type="molecule type" value="Genomic_DNA"/>
</dbReference>
<organism evidence="1 2">
    <name type="scientific">Portunus trituberculatus</name>
    <name type="common">Swimming crab</name>
    <name type="synonym">Neptunus trituberculatus</name>
    <dbReference type="NCBI Taxonomy" id="210409"/>
    <lineage>
        <taxon>Eukaryota</taxon>
        <taxon>Metazoa</taxon>
        <taxon>Ecdysozoa</taxon>
        <taxon>Arthropoda</taxon>
        <taxon>Crustacea</taxon>
        <taxon>Multicrustacea</taxon>
        <taxon>Malacostraca</taxon>
        <taxon>Eumalacostraca</taxon>
        <taxon>Eucarida</taxon>
        <taxon>Decapoda</taxon>
        <taxon>Pleocyemata</taxon>
        <taxon>Brachyura</taxon>
        <taxon>Eubrachyura</taxon>
        <taxon>Portunoidea</taxon>
        <taxon>Portunidae</taxon>
        <taxon>Portuninae</taxon>
        <taxon>Portunus</taxon>
    </lineage>
</organism>
<reference evidence="1 2" key="1">
    <citation type="submission" date="2019-05" db="EMBL/GenBank/DDBJ databases">
        <title>Another draft genome of Portunus trituberculatus and its Hox gene families provides insights of decapod evolution.</title>
        <authorList>
            <person name="Jeong J.-H."/>
            <person name="Song I."/>
            <person name="Kim S."/>
            <person name="Choi T."/>
            <person name="Kim D."/>
            <person name="Ryu S."/>
            <person name="Kim W."/>
        </authorList>
    </citation>
    <scope>NUCLEOTIDE SEQUENCE [LARGE SCALE GENOMIC DNA]</scope>
    <source>
        <tissue evidence="1">Muscle</tissue>
    </source>
</reference>